<dbReference type="EMBL" id="ML736221">
    <property type="protein sequence ID" value="KAE8377610.1"/>
    <property type="molecule type" value="Genomic_DNA"/>
</dbReference>
<sequence>MTMLPTAATPQRTSFDAIINSRRIFIEVDGQGPYMIMTHGLGTSTNVFQPLMEIYSNRFTVVRFDWPGLGRSGLVEGQKPLSVPGFLEDLEGVMQCLKIETAVLVGHSLGGIISMHFAAKSPERVRGLVVLGAGRTRAEESPARTATLAQAKTAREVGMQVIVDQRVTFNIPLEGPALARALLRQVTATTNPEGYAQVCEALCDSSHIDPDYARISCPTYIIGGKHDQISPCEIAMDLQAQISKGGNAPDLCILDTGHMHIIEDVCGVAQAIDKVVAKPFSSW</sequence>
<protein>
    <submittedName>
        <fullName evidence="2">Alpha/Beta hydrolase protein</fullName>
    </submittedName>
</protein>
<dbReference type="Proteomes" id="UP000326198">
    <property type="component" value="Unassembled WGS sequence"/>
</dbReference>
<evidence type="ECO:0000313" key="2">
    <source>
        <dbReference type="EMBL" id="KAE8377610.1"/>
    </source>
</evidence>
<dbReference type="InterPro" id="IPR029058">
    <property type="entry name" value="AB_hydrolase_fold"/>
</dbReference>
<keyword evidence="3" id="KW-1185">Reference proteome</keyword>
<organism evidence="2 3">
    <name type="scientific">Aspergillus bertholletiae</name>
    <dbReference type="NCBI Taxonomy" id="1226010"/>
    <lineage>
        <taxon>Eukaryota</taxon>
        <taxon>Fungi</taxon>
        <taxon>Dikarya</taxon>
        <taxon>Ascomycota</taxon>
        <taxon>Pezizomycotina</taxon>
        <taxon>Eurotiomycetes</taxon>
        <taxon>Eurotiomycetidae</taxon>
        <taxon>Eurotiales</taxon>
        <taxon>Aspergillaceae</taxon>
        <taxon>Aspergillus</taxon>
        <taxon>Aspergillus subgen. Circumdati</taxon>
    </lineage>
</organism>
<dbReference type="Gene3D" id="3.40.50.1820">
    <property type="entry name" value="alpha/beta hydrolase"/>
    <property type="match status" value="1"/>
</dbReference>
<accession>A0A5N7B7C9</accession>
<dbReference type="Pfam" id="PF00561">
    <property type="entry name" value="Abhydrolase_1"/>
    <property type="match status" value="1"/>
</dbReference>
<name>A0A5N7B7C9_9EURO</name>
<dbReference type="SUPFAM" id="SSF53474">
    <property type="entry name" value="alpha/beta-Hydrolases"/>
    <property type="match status" value="1"/>
</dbReference>
<keyword evidence="2" id="KW-0378">Hydrolase</keyword>
<dbReference type="InterPro" id="IPR000073">
    <property type="entry name" value="AB_hydrolase_1"/>
</dbReference>
<proteinExistence type="predicted"/>
<dbReference type="PANTHER" id="PTHR43433:SF1">
    <property type="entry name" value="BLL5160 PROTEIN"/>
    <property type="match status" value="1"/>
</dbReference>
<dbReference type="InterPro" id="IPR050471">
    <property type="entry name" value="AB_hydrolase"/>
</dbReference>
<dbReference type="AlphaFoldDB" id="A0A5N7B7C9"/>
<dbReference type="GO" id="GO:0016787">
    <property type="term" value="F:hydrolase activity"/>
    <property type="evidence" value="ECO:0007669"/>
    <property type="project" value="UniProtKB-KW"/>
</dbReference>
<evidence type="ECO:0000259" key="1">
    <source>
        <dbReference type="Pfam" id="PF00561"/>
    </source>
</evidence>
<dbReference type="OrthoDB" id="408373at2759"/>
<gene>
    <name evidence="2" type="ORF">BDV26DRAFT_293083</name>
</gene>
<dbReference type="PRINTS" id="PR00111">
    <property type="entry name" value="ABHYDROLASE"/>
</dbReference>
<evidence type="ECO:0000313" key="3">
    <source>
        <dbReference type="Proteomes" id="UP000326198"/>
    </source>
</evidence>
<reference evidence="2 3" key="1">
    <citation type="submission" date="2019-04" db="EMBL/GenBank/DDBJ databases">
        <title>Friends and foes A comparative genomics studyof 23 Aspergillus species from section Flavi.</title>
        <authorList>
            <consortium name="DOE Joint Genome Institute"/>
            <person name="Kjaerbolling I."/>
            <person name="Vesth T."/>
            <person name="Frisvad J.C."/>
            <person name="Nybo J.L."/>
            <person name="Theobald S."/>
            <person name="Kildgaard S."/>
            <person name="Isbrandt T."/>
            <person name="Kuo A."/>
            <person name="Sato A."/>
            <person name="Lyhne E.K."/>
            <person name="Kogle M.E."/>
            <person name="Wiebenga A."/>
            <person name="Kun R.S."/>
            <person name="Lubbers R.J."/>
            <person name="Makela M.R."/>
            <person name="Barry K."/>
            <person name="Chovatia M."/>
            <person name="Clum A."/>
            <person name="Daum C."/>
            <person name="Haridas S."/>
            <person name="He G."/>
            <person name="LaButti K."/>
            <person name="Lipzen A."/>
            <person name="Mondo S."/>
            <person name="Riley R."/>
            <person name="Salamov A."/>
            <person name="Simmons B.A."/>
            <person name="Magnuson J.K."/>
            <person name="Henrissat B."/>
            <person name="Mortensen U.H."/>
            <person name="Larsen T.O."/>
            <person name="Devries R.P."/>
            <person name="Grigoriev I.V."/>
            <person name="Machida M."/>
            <person name="Baker S.E."/>
            <person name="Andersen M.R."/>
        </authorList>
    </citation>
    <scope>NUCLEOTIDE SEQUENCE [LARGE SCALE GENOMIC DNA]</scope>
    <source>
        <strain evidence="2 3">IBT 29228</strain>
    </source>
</reference>
<dbReference type="PANTHER" id="PTHR43433">
    <property type="entry name" value="HYDROLASE, ALPHA/BETA FOLD FAMILY PROTEIN"/>
    <property type="match status" value="1"/>
</dbReference>
<feature type="domain" description="AB hydrolase-1" evidence="1">
    <location>
        <begin position="35"/>
        <end position="263"/>
    </location>
</feature>